<evidence type="ECO:0000313" key="2">
    <source>
        <dbReference type="Proteomes" id="UP000274131"/>
    </source>
</evidence>
<evidence type="ECO:0000313" key="1">
    <source>
        <dbReference type="EMBL" id="VDD87402.1"/>
    </source>
</evidence>
<dbReference type="Proteomes" id="UP000274131">
    <property type="component" value="Unassembled WGS sequence"/>
</dbReference>
<proteinExistence type="predicted"/>
<name>A0A158Q9R3_ENTVE</name>
<dbReference type="AlphaFoldDB" id="A0A158Q9R3"/>
<protein>
    <submittedName>
        <fullName evidence="3">Mcl1_mid domain-containing protein</fullName>
    </submittedName>
</protein>
<gene>
    <name evidence="1" type="ORF">EVEC_LOCUS2545</name>
</gene>
<organism evidence="3">
    <name type="scientific">Enterobius vermicularis</name>
    <name type="common">Human pinworm</name>
    <dbReference type="NCBI Taxonomy" id="51028"/>
    <lineage>
        <taxon>Eukaryota</taxon>
        <taxon>Metazoa</taxon>
        <taxon>Ecdysozoa</taxon>
        <taxon>Nematoda</taxon>
        <taxon>Chromadorea</taxon>
        <taxon>Rhabditida</taxon>
        <taxon>Spirurina</taxon>
        <taxon>Oxyuridomorpha</taxon>
        <taxon>Oxyuroidea</taxon>
        <taxon>Oxyuridae</taxon>
        <taxon>Enterobius</taxon>
    </lineage>
</organism>
<sequence length="294" mass="33076">MDDANDDEVYFFSSDEEDFEGLGTSELSGASVIKGTGAHGKAVFATSVKTIGQNPQLALALVIHSYNEPGKCDEVVLYTREKNVMFRGSLDGRFSLTVSRASASMRSSNDPTVWIVQLPSEENCILFAASSHPVSCGPKYVKLGRKSERVNSLQSFENVYPLKQKIRIQPENTSFTEKLDTQVRQLSTVSLSSLRDVNEFGKTEVFVELPQSLVAIKQSNLSICSRKIRKFIVLLIDIGGVVLFLKKLKRKVQEADLRFITRLCIPFQISFSEMNWFFAYPWKLRSFCKEIGEE</sequence>
<reference evidence="1 2" key="2">
    <citation type="submission" date="2018-10" db="EMBL/GenBank/DDBJ databases">
        <authorList>
            <consortium name="Pathogen Informatics"/>
        </authorList>
    </citation>
    <scope>NUCLEOTIDE SEQUENCE [LARGE SCALE GENOMIC DNA]</scope>
</reference>
<reference evidence="3" key="1">
    <citation type="submission" date="2016-04" db="UniProtKB">
        <authorList>
            <consortium name="WormBaseParasite"/>
        </authorList>
    </citation>
    <scope>IDENTIFICATION</scope>
</reference>
<keyword evidence="2" id="KW-1185">Reference proteome</keyword>
<dbReference type="WBParaSite" id="EVEC_0000283701-mRNA-1">
    <property type="protein sequence ID" value="EVEC_0000283701-mRNA-1"/>
    <property type="gene ID" value="EVEC_0000283701"/>
</dbReference>
<evidence type="ECO:0000313" key="3">
    <source>
        <dbReference type="WBParaSite" id="EVEC_0000283701-mRNA-1"/>
    </source>
</evidence>
<dbReference type="EMBL" id="UXUI01007400">
    <property type="protein sequence ID" value="VDD87402.1"/>
    <property type="molecule type" value="Genomic_DNA"/>
</dbReference>
<accession>A0A158Q9R3</accession>